<evidence type="ECO:0000313" key="3">
    <source>
        <dbReference type="Proteomes" id="UP001060414"/>
    </source>
</evidence>
<dbReference type="PROSITE" id="PS51459">
    <property type="entry name" value="FIDO"/>
    <property type="match status" value="1"/>
</dbReference>
<dbReference type="InterPro" id="IPR053737">
    <property type="entry name" value="Type_II_TA_Toxin"/>
</dbReference>
<dbReference type="RefSeq" id="WP_260748187.1">
    <property type="nucleotide sequence ID" value="NZ_CP092109.1"/>
</dbReference>
<dbReference type="PANTHER" id="PTHR39426">
    <property type="entry name" value="HOMOLOGY TO DEATH-ON-CURING PROTEIN OF PHAGE P1"/>
    <property type="match status" value="1"/>
</dbReference>
<organism evidence="2 3">
    <name type="scientific">Geoalkalibacter halelectricus</name>
    <dbReference type="NCBI Taxonomy" id="2847045"/>
    <lineage>
        <taxon>Bacteria</taxon>
        <taxon>Pseudomonadati</taxon>
        <taxon>Thermodesulfobacteriota</taxon>
        <taxon>Desulfuromonadia</taxon>
        <taxon>Desulfuromonadales</taxon>
        <taxon>Geoalkalibacteraceae</taxon>
        <taxon>Geoalkalibacter</taxon>
    </lineage>
</organism>
<dbReference type="PIRSF" id="PIRSF018297">
    <property type="entry name" value="Doc"/>
    <property type="match status" value="1"/>
</dbReference>
<dbReference type="Gene3D" id="1.20.120.1870">
    <property type="entry name" value="Fic/DOC protein, Fido domain"/>
    <property type="match status" value="1"/>
</dbReference>
<dbReference type="NCBIfam" id="TIGR01550">
    <property type="entry name" value="DOC_P1"/>
    <property type="match status" value="1"/>
</dbReference>
<dbReference type="InterPro" id="IPR006440">
    <property type="entry name" value="Doc"/>
</dbReference>
<dbReference type="SUPFAM" id="SSF140931">
    <property type="entry name" value="Fic-like"/>
    <property type="match status" value="1"/>
</dbReference>
<dbReference type="InterPro" id="IPR003812">
    <property type="entry name" value="Fido"/>
</dbReference>
<dbReference type="Pfam" id="PF02661">
    <property type="entry name" value="Fic"/>
    <property type="match status" value="1"/>
</dbReference>
<proteinExistence type="predicted"/>
<name>A0ABY5ZRI0_9BACT</name>
<dbReference type="InterPro" id="IPR036597">
    <property type="entry name" value="Fido-like_dom_sf"/>
</dbReference>
<dbReference type="EMBL" id="CP092109">
    <property type="protein sequence ID" value="UWZ79836.1"/>
    <property type="molecule type" value="Genomic_DNA"/>
</dbReference>
<dbReference type="Proteomes" id="UP001060414">
    <property type="component" value="Chromosome"/>
</dbReference>
<keyword evidence="3" id="KW-1185">Reference proteome</keyword>
<feature type="domain" description="Fido" evidence="1">
    <location>
        <begin position="5"/>
        <end position="123"/>
    </location>
</feature>
<accession>A0ABY5ZRI0</accession>
<evidence type="ECO:0000313" key="2">
    <source>
        <dbReference type="EMBL" id="UWZ79836.1"/>
    </source>
</evidence>
<protein>
    <submittedName>
        <fullName evidence="2">Type II toxin-antitoxin system death-on-curing family toxin</fullName>
    </submittedName>
</protein>
<gene>
    <name evidence="2" type="ORF">L9S41_00205</name>
</gene>
<sequence>MMEYLTPQQILFIHHRLIETTGGSHGVRDLAALQAAAARPQATFEGNDLYPAIHDKAAAVLESLIRSHPFIDGNKRTAITAAGLFLRRNGRILSAEQETLYIFTIRMATGEADFAEAREWLLQHTREGV</sequence>
<dbReference type="PANTHER" id="PTHR39426:SF1">
    <property type="entry name" value="HOMOLOGY TO DEATH-ON-CURING PROTEIN OF PHAGE P1"/>
    <property type="match status" value="1"/>
</dbReference>
<evidence type="ECO:0000259" key="1">
    <source>
        <dbReference type="PROSITE" id="PS51459"/>
    </source>
</evidence>
<reference evidence="2" key="1">
    <citation type="journal article" date="2022" name="Environ. Microbiol.">
        <title>Geoalkalibacter halelectricus SAP #1 sp. nov. possessing extracellular electron transfer and mineral#reducing capabilities from a haloalkaline environment.</title>
        <authorList>
            <person name="Yadav S."/>
            <person name="Singh R."/>
            <person name="Sundharam S.S."/>
            <person name="Chaudhary S."/>
            <person name="Krishnamurthi S."/>
            <person name="Patil S.A."/>
        </authorList>
    </citation>
    <scope>NUCLEOTIDE SEQUENCE</scope>
    <source>
        <strain evidence="2">SAP-1</strain>
    </source>
</reference>